<comment type="similarity">
    <text evidence="1">Belongs to the glycosyl hydrolase 13 family.</text>
</comment>
<proteinExistence type="inferred from homology"/>
<name>A0A923EEU7_CLOTT</name>
<sequence>MNIYNLIITSFTKIKFNVDNIVNFNVKDLIFKNDEDVIAVDNYKIENNTFIFNLKSEINIKKECFLIYENLKIRGSYHRLFITKEFNDKYYCNSELGYKYTKDYTSFRIWSPAASNIFLLIYKNGDDSIEETPKKIQMKSLKHGLWYYKLNGDFNGCYYTYEINVYNNIYEAVDPYAIAIGINGLRGAIIDLSKSNPEHWHNDISPRPNHFTDAIIYETNVRDISIHPISGIFNKGKYLGLCEENTYSNENMSTGLSHLKELGITHIQLMPVFDFSYKSVDEKNIATYNWGYDPQNYNVPEGIYSTNPFDPYCRIQELKKMIMILHKNGFCVNLDVVFNHLWHTIDNNFQKIFPGYYFRYYNDGSISNGSGCDNDTASENPMMRKFMLDSIKFWVKEYHIDGFRFDLMGLHDINTMNFIRKELDKIDSSIMLYGEGWSLKTALPNHKKACKENSIKMPGIGHFNDIFRDCLKGSIFIHKDIGYVTGKNELEEIIKNCISASLKLEKNSTGIFNMPYETINYASCHDNHTLWDKINLSCENESFDNKKYMHKLCNAIILTSQGIPFLHCGVEFCRTKHFIENSFKSGDDINWIDWSRKFMFLDVFKYYKELINLRKSHASFRMYKKEDIEKHLLFLDNLPKNVVAFILKNYPKDIWKNILVVYNPNKNSEFLKIPNKTWNLIATRNYISSTPIQTFISSRIQVEPISMTILYSND</sequence>
<feature type="domain" description="Glycosyl hydrolase family 13 catalytic" evidence="2">
    <location>
        <begin position="244"/>
        <end position="614"/>
    </location>
</feature>
<dbReference type="InterPro" id="IPR013780">
    <property type="entry name" value="Glyco_hydro_b"/>
</dbReference>
<dbReference type="SMART" id="SM00642">
    <property type="entry name" value="Aamy"/>
    <property type="match status" value="1"/>
</dbReference>
<dbReference type="EMBL" id="JAAZWO010000039">
    <property type="protein sequence ID" value="MBC2399890.1"/>
    <property type="molecule type" value="Genomic_DNA"/>
</dbReference>
<dbReference type="Gene3D" id="3.20.20.80">
    <property type="entry name" value="Glycosidases"/>
    <property type="match status" value="1"/>
</dbReference>
<dbReference type="GO" id="GO:0051060">
    <property type="term" value="F:pullulanase activity"/>
    <property type="evidence" value="ECO:0007669"/>
    <property type="project" value="UniProtKB-EC"/>
</dbReference>
<accession>A0A923EEU7</accession>
<comment type="caution">
    <text evidence="3">The sequence shown here is derived from an EMBL/GenBank/DDBJ whole genome shotgun (WGS) entry which is preliminary data.</text>
</comment>
<organism evidence="3 4">
    <name type="scientific">Clostridium tetanomorphum</name>
    <dbReference type="NCBI Taxonomy" id="1553"/>
    <lineage>
        <taxon>Bacteria</taxon>
        <taxon>Bacillati</taxon>
        <taxon>Bacillota</taxon>
        <taxon>Clostridia</taxon>
        <taxon>Eubacteriales</taxon>
        <taxon>Clostridiaceae</taxon>
        <taxon>Clostridium</taxon>
    </lineage>
</organism>
<dbReference type="NCBIfam" id="TIGR02104">
    <property type="entry name" value="pulA_typeI"/>
    <property type="match status" value="1"/>
</dbReference>
<dbReference type="InterPro" id="IPR014756">
    <property type="entry name" value="Ig_E-set"/>
</dbReference>
<dbReference type="InterPro" id="IPR013783">
    <property type="entry name" value="Ig-like_fold"/>
</dbReference>
<dbReference type="CDD" id="cd11341">
    <property type="entry name" value="AmyAc_Pullulanase_LD-like"/>
    <property type="match status" value="1"/>
</dbReference>
<dbReference type="CDD" id="cd02860">
    <property type="entry name" value="E_set_Pullulanase"/>
    <property type="match status" value="1"/>
</dbReference>
<dbReference type="Gene3D" id="2.60.40.10">
    <property type="entry name" value="Immunoglobulins"/>
    <property type="match status" value="1"/>
</dbReference>
<dbReference type="RefSeq" id="WP_035145828.1">
    <property type="nucleotide sequence ID" value="NZ_JAAZWO010000039.1"/>
</dbReference>
<dbReference type="Pfam" id="PF21653">
    <property type="entry name" value="pulA_all-beta"/>
    <property type="match status" value="1"/>
</dbReference>
<reference evidence="3 4" key="1">
    <citation type="submission" date="2020-04" db="EMBL/GenBank/DDBJ databases">
        <title>Genomic insights into acetone-butanol-ethanol (ABE) fermentation by sequencing solventogenic clostridia strains.</title>
        <authorList>
            <person name="Brown S."/>
        </authorList>
    </citation>
    <scope>NUCLEOTIDE SEQUENCE [LARGE SCALE GENOMIC DNA]</scope>
    <source>
        <strain evidence="3 4">DJ011</strain>
    </source>
</reference>
<dbReference type="PANTHER" id="PTHR43002">
    <property type="entry name" value="GLYCOGEN DEBRANCHING ENZYME"/>
    <property type="match status" value="1"/>
</dbReference>
<dbReference type="InterPro" id="IPR006047">
    <property type="entry name" value="GH13_cat_dom"/>
</dbReference>
<dbReference type="AlphaFoldDB" id="A0A923EEU7"/>
<protein>
    <submittedName>
        <fullName evidence="3">Type I pullulanase</fullName>
        <ecNumber evidence="3">3.2.1.41</ecNumber>
    </submittedName>
</protein>
<dbReference type="Gene3D" id="2.60.40.1180">
    <property type="entry name" value="Golgi alpha-mannosidase II"/>
    <property type="match status" value="1"/>
</dbReference>
<dbReference type="InterPro" id="IPR004193">
    <property type="entry name" value="Glyco_hydro_13_N"/>
</dbReference>
<dbReference type="EC" id="3.2.1.41" evidence="3"/>
<keyword evidence="3" id="KW-0378">Hydrolase</keyword>
<dbReference type="InterPro" id="IPR049117">
    <property type="entry name" value="pulA_all-beta"/>
</dbReference>
<dbReference type="InterPro" id="IPR017853">
    <property type="entry name" value="GH"/>
</dbReference>
<evidence type="ECO:0000313" key="3">
    <source>
        <dbReference type="EMBL" id="MBC2399890.1"/>
    </source>
</evidence>
<dbReference type="Pfam" id="PF02922">
    <property type="entry name" value="CBM_48"/>
    <property type="match status" value="1"/>
</dbReference>
<gene>
    <name evidence="3" type="primary">pulA</name>
    <name evidence="3" type="ORF">HGG79_19295</name>
</gene>
<evidence type="ECO:0000259" key="2">
    <source>
        <dbReference type="SMART" id="SM00642"/>
    </source>
</evidence>
<dbReference type="SUPFAM" id="SSF51445">
    <property type="entry name" value="(Trans)glycosidases"/>
    <property type="match status" value="1"/>
</dbReference>
<evidence type="ECO:0000256" key="1">
    <source>
        <dbReference type="ARBA" id="ARBA00008061"/>
    </source>
</evidence>
<dbReference type="GO" id="GO:0005975">
    <property type="term" value="P:carbohydrate metabolic process"/>
    <property type="evidence" value="ECO:0007669"/>
    <property type="project" value="InterPro"/>
</dbReference>
<dbReference type="SUPFAM" id="SSF81296">
    <property type="entry name" value="E set domains"/>
    <property type="match status" value="1"/>
</dbReference>
<keyword evidence="3" id="KW-0326">Glycosidase</keyword>
<dbReference type="Proteomes" id="UP000563151">
    <property type="component" value="Unassembled WGS sequence"/>
</dbReference>
<dbReference type="InterPro" id="IPR011840">
    <property type="entry name" value="PulA_typeI"/>
</dbReference>
<keyword evidence="4" id="KW-1185">Reference proteome</keyword>
<evidence type="ECO:0000313" key="4">
    <source>
        <dbReference type="Proteomes" id="UP000563151"/>
    </source>
</evidence>